<sequence>MTSQKFYDEVADFIASMNPARILELKAPKEAQERLQFLIKQEKESGITCDQKDELDHYLVLERLIRLSKAHARQRLSQNI</sequence>
<dbReference type="OrthoDB" id="963877at2"/>
<dbReference type="EMBL" id="SEWF01000052">
    <property type="protein sequence ID" value="RYU93200.1"/>
    <property type="molecule type" value="Genomic_DNA"/>
</dbReference>
<proteinExistence type="predicted"/>
<protein>
    <submittedName>
        <fullName evidence="1">Uncharacterized protein</fullName>
    </submittedName>
</protein>
<organism evidence="1 2">
    <name type="scientific">Emticicia agri</name>
    <dbReference type="NCBI Taxonomy" id="2492393"/>
    <lineage>
        <taxon>Bacteria</taxon>
        <taxon>Pseudomonadati</taxon>
        <taxon>Bacteroidota</taxon>
        <taxon>Cytophagia</taxon>
        <taxon>Cytophagales</taxon>
        <taxon>Leadbetterellaceae</taxon>
        <taxon>Emticicia</taxon>
    </lineage>
</organism>
<dbReference type="RefSeq" id="WP_130023654.1">
    <property type="nucleotide sequence ID" value="NZ_SEWF01000052.1"/>
</dbReference>
<accession>A0A4V1ZCM7</accession>
<name>A0A4V1ZCM7_9BACT</name>
<comment type="caution">
    <text evidence="1">The sequence shown here is derived from an EMBL/GenBank/DDBJ whole genome shotgun (WGS) entry which is preliminary data.</text>
</comment>
<evidence type="ECO:0000313" key="2">
    <source>
        <dbReference type="Proteomes" id="UP000293162"/>
    </source>
</evidence>
<dbReference type="Proteomes" id="UP000293162">
    <property type="component" value="Unassembled WGS sequence"/>
</dbReference>
<keyword evidence="2" id="KW-1185">Reference proteome</keyword>
<evidence type="ECO:0000313" key="1">
    <source>
        <dbReference type="EMBL" id="RYU93200.1"/>
    </source>
</evidence>
<gene>
    <name evidence="1" type="ORF">EWM59_23280</name>
</gene>
<dbReference type="AlphaFoldDB" id="A0A4V1ZCM7"/>
<reference evidence="1 2" key="1">
    <citation type="submission" date="2019-02" db="EMBL/GenBank/DDBJ databases">
        <title>Bacterial novel species Emticicia sp. 17J42-9 isolated from soil.</title>
        <authorList>
            <person name="Jung H.-Y."/>
        </authorList>
    </citation>
    <scope>NUCLEOTIDE SEQUENCE [LARGE SCALE GENOMIC DNA]</scope>
    <source>
        <strain evidence="1 2">17J42-9</strain>
    </source>
</reference>